<reference evidence="2 3" key="4">
    <citation type="journal article" date="2011" name="BMC Genomics">
        <title>RNA-Seq improves annotation of protein-coding genes in the cucumber genome.</title>
        <authorList>
            <person name="Li Z."/>
            <person name="Zhang Z."/>
            <person name="Yan P."/>
            <person name="Huang S."/>
            <person name="Fei Z."/>
            <person name="Lin K."/>
        </authorList>
    </citation>
    <scope>NUCLEOTIDE SEQUENCE [LARGE SCALE GENOMIC DNA]</scope>
    <source>
        <strain evidence="3">cv. 9930</strain>
    </source>
</reference>
<keyword evidence="1" id="KW-0472">Membrane</keyword>
<reference evidence="2 3" key="1">
    <citation type="journal article" date="2009" name="Nat. Genet.">
        <title>The genome of the cucumber, Cucumis sativus L.</title>
        <authorList>
            <person name="Huang S."/>
            <person name="Li R."/>
            <person name="Zhang Z."/>
            <person name="Li L."/>
            <person name="Gu X."/>
            <person name="Fan W."/>
            <person name="Lucas W.J."/>
            <person name="Wang X."/>
            <person name="Xie B."/>
            <person name="Ni P."/>
            <person name="Ren Y."/>
            <person name="Zhu H."/>
            <person name="Li J."/>
            <person name="Lin K."/>
            <person name="Jin W."/>
            <person name="Fei Z."/>
            <person name="Li G."/>
            <person name="Staub J."/>
            <person name="Kilian A."/>
            <person name="van der Vossen E.A."/>
            <person name="Wu Y."/>
            <person name="Guo J."/>
            <person name="He J."/>
            <person name="Jia Z."/>
            <person name="Ren Y."/>
            <person name="Tian G."/>
            <person name="Lu Y."/>
            <person name="Ruan J."/>
            <person name="Qian W."/>
            <person name="Wang M."/>
            <person name="Huang Q."/>
            <person name="Li B."/>
            <person name="Xuan Z."/>
            <person name="Cao J."/>
            <person name="Asan"/>
            <person name="Wu Z."/>
            <person name="Zhang J."/>
            <person name="Cai Q."/>
            <person name="Bai Y."/>
            <person name="Zhao B."/>
            <person name="Han Y."/>
            <person name="Li Y."/>
            <person name="Li X."/>
            <person name="Wang S."/>
            <person name="Shi Q."/>
            <person name="Liu S."/>
            <person name="Cho W.K."/>
            <person name="Kim J.Y."/>
            <person name="Xu Y."/>
            <person name="Heller-Uszynska K."/>
            <person name="Miao H."/>
            <person name="Cheng Z."/>
            <person name="Zhang S."/>
            <person name="Wu J."/>
            <person name="Yang Y."/>
            <person name="Kang H."/>
            <person name="Li M."/>
            <person name="Liang H."/>
            <person name="Ren X."/>
            <person name="Shi Z."/>
            <person name="Wen M."/>
            <person name="Jian M."/>
            <person name="Yang H."/>
            <person name="Zhang G."/>
            <person name="Yang Z."/>
            <person name="Chen R."/>
            <person name="Liu S."/>
            <person name="Li J."/>
            <person name="Ma L."/>
            <person name="Liu H."/>
            <person name="Zhou Y."/>
            <person name="Zhao J."/>
            <person name="Fang X."/>
            <person name="Li G."/>
            <person name="Fang L."/>
            <person name="Li Y."/>
            <person name="Liu D."/>
            <person name="Zheng H."/>
            <person name="Zhang Y."/>
            <person name="Qin N."/>
            <person name="Li Z."/>
            <person name="Yang G."/>
            <person name="Yang S."/>
            <person name="Bolund L."/>
            <person name="Kristiansen K."/>
            <person name="Zheng H."/>
            <person name="Li S."/>
            <person name="Zhang X."/>
            <person name="Yang H."/>
            <person name="Wang J."/>
            <person name="Sun R."/>
            <person name="Zhang B."/>
            <person name="Jiang S."/>
            <person name="Wang J."/>
            <person name="Du Y."/>
            <person name="Li S."/>
        </authorList>
    </citation>
    <scope>NUCLEOTIDE SEQUENCE [LARGE SCALE GENOMIC DNA]</scope>
    <source>
        <strain evidence="3">cv. 9930</strain>
    </source>
</reference>
<protein>
    <submittedName>
        <fullName evidence="2">Uncharacterized protein</fullName>
    </submittedName>
</protein>
<accession>A0A0A0LD87</accession>
<reference evidence="2 3" key="2">
    <citation type="journal article" date="2009" name="PLoS ONE">
        <title>An integrated genetic and cytogenetic map of the cucumber genome.</title>
        <authorList>
            <person name="Ren Y."/>
            <person name="Zhang Z."/>
            <person name="Liu J."/>
            <person name="Staub J.E."/>
            <person name="Han Y."/>
            <person name="Cheng Z."/>
            <person name="Li X."/>
            <person name="Lu J."/>
            <person name="Miao H."/>
            <person name="Kang H."/>
            <person name="Xie B."/>
            <person name="Gu X."/>
            <person name="Wang X."/>
            <person name="Du Y."/>
            <person name="Jin W."/>
            <person name="Huang S."/>
        </authorList>
    </citation>
    <scope>NUCLEOTIDE SEQUENCE [LARGE SCALE GENOMIC DNA]</scope>
    <source>
        <strain evidence="3">cv. 9930</strain>
    </source>
</reference>
<feature type="transmembrane region" description="Helical" evidence="1">
    <location>
        <begin position="20"/>
        <end position="42"/>
    </location>
</feature>
<gene>
    <name evidence="2" type="ORF">Csa_3G734945</name>
</gene>
<dbReference type="Gramene" id="KGN58894">
    <property type="protein sequence ID" value="KGN58894"/>
    <property type="gene ID" value="Csa_3G734945"/>
</dbReference>
<reference evidence="2 3" key="3">
    <citation type="journal article" date="2010" name="BMC Genomics">
        <title>Transcriptome sequencing and comparative analysis of cucumber flowers with different sex types.</title>
        <authorList>
            <person name="Guo S."/>
            <person name="Zheng Y."/>
            <person name="Joung J.G."/>
            <person name="Liu S."/>
            <person name="Zhang Z."/>
            <person name="Crasta O.R."/>
            <person name="Sobral B.W."/>
            <person name="Xu Y."/>
            <person name="Huang S."/>
            <person name="Fei Z."/>
        </authorList>
    </citation>
    <scope>NUCLEOTIDE SEQUENCE [LARGE SCALE GENOMIC DNA]</scope>
    <source>
        <strain evidence="3">cv. 9930</strain>
    </source>
</reference>
<evidence type="ECO:0000256" key="1">
    <source>
        <dbReference type="SAM" id="Phobius"/>
    </source>
</evidence>
<proteinExistence type="predicted"/>
<dbReference type="Proteomes" id="UP000029981">
    <property type="component" value="Chromosome 3"/>
</dbReference>
<keyword evidence="3" id="KW-1185">Reference proteome</keyword>
<keyword evidence="1" id="KW-1133">Transmembrane helix</keyword>
<dbReference type="EMBL" id="CM002924">
    <property type="protein sequence ID" value="KGN58894.1"/>
    <property type="molecule type" value="Genomic_DNA"/>
</dbReference>
<keyword evidence="1" id="KW-0812">Transmembrane</keyword>
<sequence length="109" mass="12539">MKNPTDTRIAAINQLPKTQVARLLLFLLFFFLVFLFFLFPFIQLTVHHLPLKPLKVIPINILRRVSIFFIKQHNMTVPFPNSKIRILLFVKPHADVVLADCDGLAGIGF</sequence>
<evidence type="ECO:0000313" key="3">
    <source>
        <dbReference type="Proteomes" id="UP000029981"/>
    </source>
</evidence>
<name>A0A0A0LD87_CUCSA</name>
<organism evidence="2 3">
    <name type="scientific">Cucumis sativus</name>
    <name type="common">Cucumber</name>
    <dbReference type="NCBI Taxonomy" id="3659"/>
    <lineage>
        <taxon>Eukaryota</taxon>
        <taxon>Viridiplantae</taxon>
        <taxon>Streptophyta</taxon>
        <taxon>Embryophyta</taxon>
        <taxon>Tracheophyta</taxon>
        <taxon>Spermatophyta</taxon>
        <taxon>Magnoliopsida</taxon>
        <taxon>eudicotyledons</taxon>
        <taxon>Gunneridae</taxon>
        <taxon>Pentapetalae</taxon>
        <taxon>rosids</taxon>
        <taxon>fabids</taxon>
        <taxon>Cucurbitales</taxon>
        <taxon>Cucurbitaceae</taxon>
        <taxon>Benincaseae</taxon>
        <taxon>Cucumis</taxon>
    </lineage>
</organism>
<evidence type="ECO:0000313" key="2">
    <source>
        <dbReference type="EMBL" id="KGN58894.1"/>
    </source>
</evidence>
<dbReference type="AlphaFoldDB" id="A0A0A0LD87"/>